<dbReference type="OrthoDB" id="3945206at2759"/>
<protein>
    <submittedName>
        <fullName evidence="2">Uncharacterized protein</fullName>
    </submittedName>
</protein>
<organism evidence="2 3">
    <name type="scientific">Lineolata rhizophorae</name>
    <dbReference type="NCBI Taxonomy" id="578093"/>
    <lineage>
        <taxon>Eukaryota</taxon>
        <taxon>Fungi</taxon>
        <taxon>Dikarya</taxon>
        <taxon>Ascomycota</taxon>
        <taxon>Pezizomycotina</taxon>
        <taxon>Dothideomycetes</taxon>
        <taxon>Dothideomycetes incertae sedis</taxon>
        <taxon>Lineolatales</taxon>
        <taxon>Lineolataceae</taxon>
        <taxon>Lineolata</taxon>
    </lineage>
</organism>
<feature type="region of interest" description="Disordered" evidence="1">
    <location>
        <begin position="408"/>
        <end position="470"/>
    </location>
</feature>
<feature type="compositionally biased region" description="Basic and acidic residues" evidence="1">
    <location>
        <begin position="415"/>
        <end position="437"/>
    </location>
</feature>
<evidence type="ECO:0000313" key="2">
    <source>
        <dbReference type="EMBL" id="KAF2458745.1"/>
    </source>
</evidence>
<reference evidence="2" key="1">
    <citation type="journal article" date="2020" name="Stud. Mycol.">
        <title>101 Dothideomycetes genomes: a test case for predicting lifestyles and emergence of pathogens.</title>
        <authorList>
            <person name="Haridas S."/>
            <person name="Albert R."/>
            <person name="Binder M."/>
            <person name="Bloem J."/>
            <person name="Labutti K."/>
            <person name="Salamov A."/>
            <person name="Andreopoulos B."/>
            <person name="Baker S."/>
            <person name="Barry K."/>
            <person name="Bills G."/>
            <person name="Bluhm B."/>
            <person name="Cannon C."/>
            <person name="Castanera R."/>
            <person name="Culley D."/>
            <person name="Daum C."/>
            <person name="Ezra D."/>
            <person name="Gonzalez J."/>
            <person name="Henrissat B."/>
            <person name="Kuo A."/>
            <person name="Liang C."/>
            <person name="Lipzen A."/>
            <person name="Lutzoni F."/>
            <person name="Magnuson J."/>
            <person name="Mondo S."/>
            <person name="Nolan M."/>
            <person name="Ohm R."/>
            <person name="Pangilinan J."/>
            <person name="Park H.-J."/>
            <person name="Ramirez L."/>
            <person name="Alfaro M."/>
            <person name="Sun H."/>
            <person name="Tritt A."/>
            <person name="Yoshinaga Y."/>
            <person name="Zwiers L.-H."/>
            <person name="Turgeon B."/>
            <person name="Goodwin S."/>
            <person name="Spatafora J."/>
            <person name="Crous P."/>
            <person name="Grigoriev I."/>
        </authorList>
    </citation>
    <scope>NUCLEOTIDE SEQUENCE</scope>
    <source>
        <strain evidence="2">ATCC 16933</strain>
    </source>
</reference>
<evidence type="ECO:0000313" key="3">
    <source>
        <dbReference type="Proteomes" id="UP000799766"/>
    </source>
</evidence>
<feature type="region of interest" description="Disordered" evidence="1">
    <location>
        <begin position="358"/>
        <end position="394"/>
    </location>
</feature>
<dbReference type="Proteomes" id="UP000799766">
    <property type="component" value="Unassembled WGS sequence"/>
</dbReference>
<keyword evidence="3" id="KW-1185">Reference proteome</keyword>
<feature type="region of interest" description="Disordered" evidence="1">
    <location>
        <begin position="60"/>
        <end position="86"/>
    </location>
</feature>
<sequence length="486" mass="55988">MASSEPTYQKISAHDILVFSDAELGRFLDEIRLPNGQAIVEVEEDLDQVTARLLRIPAENDALPQAPPQPSYHERLPTPPPPSDEEVEMQSYNELFNDGGNWMVFTIQLDNWEEFRKWQRYNRGDFGDLEEYSSPDFYLAYKGFIRAFKLGYGRLPEYTEAIERLLARHGFTRTFQLEVDPKRQDKLTTWIEYVGYMYWRHDAYVAKVERLQPLHDKAWNELVDSKVLLPYETEEFILSIERAVQDQSKWSAAWRALESVKSAALSTLRTTEKARNDPQHSTLTSEQRKWMIGKAHSKYDAARSSFELIKRRNDLVGDFIRRIKDYRIAKGNADRHRNLQRWILEQLPLIVAELNEGRSRSKMPRGRKRGLERDQDDVATEDQNSTQGANDQQSSLLDGIAYFTQIKARSKRSRRGDTVDEEPSSKRLKTDGLDPRRTTSGGTDATSTGRTEKSVIAANRPLRSKGTSLSLEISPKLRRSARIAAS</sequence>
<accession>A0A6A6P418</accession>
<name>A0A6A6P418_9PEZI</name>
<gene>
    <name evidence="2" type="ORF">BDY21DRAFT_362953</name>
</gene>
<feature type="compositionally biased region" description="Low complexity" evidence="1">
    <location>
        <begin position="438"/>
        <end position="449"/>
    </location>
</feature>
<dbReference type="EMBL" id="MU001677">
    <property type="protein sequence ID" value="KAF2458745.1"/>
    <property type="molecule type" value="Genomic_DNA"/>
</dbReference>
<evidence type="ECO:0000256" key="1">
    <source>
        <dbReference type="SAM" id="MobiDB-lite"/>
    </source>
</evidence>
<feature type="compositionally biased region" description="Basic residues" evidence="1">
    <location>
        <begin position="360"/>
        <end position="370"/>
    </location>
</feature>
<feature type="compositionally biased region" description="Polar residues" evidence="1">
    <location>
        <begin position="381"/>
        <end position="394"/>
    </location>
</feature>
<dbReference type="AlphaFoldDB" id="A0A6A6P418"/>
<proteinExistence type="predicted"/>